<feature type="transmembrane region" description="Helical" evidence="1">
    <location>
        <begin position="206"/>
        <end position="225"/>
    </location>
</feature>
<dbReference type="AlphaFoldDB" id="A0A7S4VJM8"/>
<dbReference type="EMBL" id="HBNR01073306">
    <property type="protein sequence ID" value="CAE4649353.1"/>
    <property type="molecule type" value="Transcribed_RNA"/>
</dbReference>
<evidence type="ECO:0000313" key="2">
    <source>
        <dbReference type="EMBL" id="CAE4649353.1"/>
    </source>
</evidence>
<organism evidence="2">
    <name type="scientific">Alexandrium monilatum</name>
    <dbReference type="NCBI Taxonomy" id="311494"/>
    <lineage>
        <taxon>Eukaryota</taxon>
        <taxon>Sar</taxon>
        <taxon>Alveolata</taxon>
        <taxon>Dinophyceae</taxon>
        <taxon>Gonyaulacales</taxon>
        <taxon>Pyrocystaceae</taxon>
        <taxon>Alexandrium</taxon>
    </lineage>
</organism>
<proteinExistence type="predicted"/>
<feature type="transmembrane region" description="Helical" evidence="1">
    <location>
        <begin position="147"/>
        <end position="172"/>
    </location>
</feature>
<sequence length="272" mass="29468">MAGMSDFLASFERAGRRWSSSGSSAAPEHLSLQEELLKDPKIQEAVRGAGMRALTDPAVQNAVLKAIKDRAPQLASQAGSLVRAWAGDPEVQARAKYLAGATVHVAGHMGESCIHCIEQGPEGVQVLAFGAGAASLVLAALQVLNPLAIVGATFTYVVSLYQVVFSLTTMLFEAKTEWINQVQCISEYHDLLMVNMRFLSLSLGRGLFYVFQGSIWWVMSSFFGIPQKLLAIYLCCLGALYILMHFGVMPQHVATKMRAIAVEGADYVKITP</sequence>
<evidence type="ECO:0000256" key="1">
    <source>
        <dbReference type="SAM" id="Phobius"/>
    </source>
</evidence>
<keyword evidence="1" id="KW-1133">Transmembrane helix</keyword>
<reference evidence="2" key="1">
    <citation type="submission" date="2021-01" db="EMBL/GenBank/DDBJ databases">
        <authorList>
            <person name="Corre E."/>
            <person name="Pelletier E."/>
            <person name="Niang G."/>
            <person name="Scheremetjew M."/>
            <person name="Finn R."/>
            <person name="Kale V."/>
            <person name="Holt S."/>
            <person name="Cochrane G."/>
            <person name="Meng A."/>
            <person name="Brown T."/>
            <person name="Cohen L."/>
        </authorList>
    </citation>
    <scope>NUCLEOTIDE SEQUENCE</scope>
    <source>
        <strain evidence="2">CCMP3105</strain>
    </source>
</reference>
<protein>
    <submittedName>
        <fullName evidence="2">Uncharacterized protein</fullName>
    </submittedName>
</protein>
<keyword evidence="1" id="KW-0472">Membrane</keyword>
<keyword evidence="1" id="KW-0812">Transmembrane</keyword>
<name>A0A7S4VJM8_9DINO</name>
<gene>
    <name evidence="2" type="ORF">AMON00008_LOCUS52004</name>
</gene>
<accession>A0A7S4VJM8</accession>
<feature type="transmembrane region" description="Helical" evidence="1">
    <location>
        <begin position="231"/>
        <end position="248"/>
    </location>
</feature>